<accession>A0A165DES7</accession>
<proteinExistence type="predicted"/>
<evidence type="ECO:0000256" key="1">
    <source>
        <dbReference type="SAM" id="Phobius"/>
    </source>
</evidence>
<evidence type="ECO:0000313" key="2">
    <source>
        <dbReference type="EMBL" id="KZT04729.1"/>
    </source>
</evidence>
<keyword evidence="1" id="KW-0812">Transmembrane</keyword>
<organism evidence="2 3">
    <name type="scientific">Laetiporus sulphureus 93-53</name>
    <dbReference type="NCBI Taxonomy" id="1314785"/>
    <lineage>
        <taxon>Eukaryota</taxon>
        <taxon>Fungi</taxon>
        <taxon>Dikarya</taxon>
        <taxon>Basidiomycota</taxon>
        <taxon>Agaricomycotina</taxon>
        <taxon>Agaricomycetes</taxon>
        <taxon>Polyporales</taxon>
        <taxon>Laetiporus</taxon>
    </lineage>
</organism>
<keyword evidence="3" id="KW-1185">Reference proteome</keyword>
<feature type="transmembrane region" description="Helical" evidence="1">
    <location>
        <begin position="75"/>
        <end position="94"/>
    </location>
</feature>
<feature type="transmembrane region" description="Helical" evidence="1">
    <location>
        <begin position="12"/>
        <end position="30"/>
    </location>
</feature>
<feature type="transmembrane region" description="Helical" evidence="1">
    <location>
        <begin position="42"/>
        <end position="63"/>
    </location>
</feature>
<keyword evidence="1" id="KW-1133">Transmembrane helix</keyword>
<evidence type="ECO:0000313" key="3">
    <source>
        <dbReference type="Proteomes" id="UP000076871"/>
    </source>
</evidence>
<keyword evidence="1" id="KW-0472">Membrane</keyword>
<dbReference type="EMBL" id="KV427634">
    <property type="protein sequence ID" value="KZT04729.1"/>
    <property type="molecule type" value="Genomic_DNA"/>
</dbReference>
<dbReference type="AlphaFoldDB" id="A0A165DES7"/>
<name>A0A165DES7_9APHY</name>
<protein>
    <submittedName>
        <fullName evidence="2">Uncharacterized protein</fullName>
    </submittedName>
</protein>
<gene>
    <name evidence="2" type="ORF">LAESUDRAFT_784375</name>
</gene>
<dbReference type="RefSeq" id="XP_040762469.1">
    <property type="nucleotide sequence ID" value="XM_040913871.1"/>
</dbReference>
<sequence length="193" mass="22110">MLHQHPPVKASISFYFGWSISLYSYAIFLPSNRSSFPSIRHYLPLINVEGDLAAQTFVFLFATSSVVPHLRHHRMAVICVPAFFTWIITSRLDLLRHRSRAFSQIRAIGAESDVWNVVRYEFERLLVRLAWSTSSLMTRASRPPGAAHCVAMAPLPLNEDEEVMCKFKRPVFGLYGTVMGDKGRDRVRLLDRQ</sequence>
<dbReference type="Proteomes" id="UP000076871">
    <property type="component" value="Unassembled WGS sequence"/>
</dbReference>
<dbReference type="InParanoid" id="A0A165DES7"/>
<dbReference type="GeneID" id="63830899"/>
<reference evidence="2 3" key="1">
    <citation type="journal article" date="2016" name="Mol. Biol. Evol.">
        <title>Comparative Genomics of Early-Diverging Mushroom-Forming Fungi Provides Insights into the Origins of Lignocellulose Decay Capabilities.</title>
        <authorList>
            <person name="Nagy L.G."/>
            <person name="Riley R."/>
            <person name="Tritt A."/>
            <person name="Adam C."/>
            <person name="Daum C."/>
            <person name="Floudas D."/>
            <person name="Sun H."/>
            <person name="Yadav J.S."/>
            <person name="Pangilinan J."/>
            <person name="Larsson K.H."/>
            <person name="Matsuura K."/>
            <person name="Barry K."/>
            <person name="Labutti K."/>
            <person name="Kuo R."/>
            <person name="Ohm R.A."/>
            <person name="Bhattacharya S.S."/>
            <person name="Shirouzu T."/>
            <person name="Yoshinaga Y."/>
            <person name="Martin F.M."/>
            <person name="Grigoriev I.V."/>
            <person name="Hibbett D.S."/>
        </authorList>
    </citation>
    <scope>NUCLEOTIDE SEQUENCE [LARGE SCALE GENOMIC DNA]</scope>
    <source>
        <strain evidence="2 3">93-53</strain>
    </source>
</reference>